<dbReference type="EMBL" id="JAUTXT010000003">
    <property type="protein sequence ID" value="KAK3679061.1"/>
    <property type="molecule type" value="Genomic_DNA"/>
</dbReference>
<feature type="region of interest" description="Disordered" evidence="3">
    <location>
        <begin position="97"/>
        <end position="123"/>
    </location>
</feature>
<comment type="caution">
    <text evidence="5">The sequence shown here is derived from an EMBL/GenBank/DDBJ whole genome shotgun (WGS) entry which is preliminary data.</text>
</comment>
<evidence type="ECO:0000259" key="4">
    <source>
        <dbReference type="Pfam" id="PF16679"/>
    </source>
</evidence>
<dbReference type="Proteomes" id="UP001274830">
    <property type="component" value="Unassembled WGS sequence"/>
</dbReference>
<keyword evidence="6" id="KW-1185">Reference proteome</keyword>
<dbReference type="InterPro" id="IPR038090">
    <property type="entry name" value="Cdt1_C_WH_dom_sf"/>
</dbReference>
<name>A0AAE0WVQ1_9PEZI</name>
<gene>
    <name evidence="5" type="ORF">LTR78_001514</name>
</gene>
<feature type="compositionally biased region" description="Polar residues" evidence="3">
    <location>
        <begin position="13"/>
        <end position="25"/>
    </location>
</feature>
<comment type="similarity">
    <text evidence="1">Belongs to the Cdt1 family.</text>
</comment>
<keyword evidence="2" id="KW-0131">Cell cycle</keyword>
<feature type="region of interest" description="Disordered" evidence="3">
    <location>
        <begin position="1"/>
        <end position="84"/>
    </location>
</feature>
<evidence type="ECO:0000256" key="2">
    <source>
        <dbReference type="ARBA" id="ARBA00023306"/>
    </source>
</evidence>
<organism evidence="5 6">
    <name type="scientific">Recurvomyces mirabilis</name>
    <dbReference type="NCBI Taxonomy" id="574656"/>
    <lineage>
        <taxon>Eukaryota</taxon>
        <taxon>Fungi</taxon>
        <taxon>Dikarya</taxon>
        <taxon>Ascomycota</taxon>
        <taxon>Pezizomycotina</taxon>
        <taxon>Dothideomycetes</taxon>
        <taxon>Dothideomycetidae</taxon>
        <taxon>Mycosphaerellales</taxon>
        <taxon>Teratosphaeriaceae</taxon>
        <taxon>Recurvomyces</taxon>
    </lineage>
</organism>
<dbReference type="Pfam" id="PF26121">
    <property type="entry name" value="HTH_CDT1"/>
    <property type="match status" value="1"/>
</dbReference>
<reference evidence="5" key="1">
    <citation type="submission" date="2023-07" db="EMBL/GenBank/DDBJ databases">
        <title>Black Yeasts Isolated from many extreme environments.</title>
        <authorList>
            <person name="Coleine C."/>
            <person name="Stajich J.E."/>
            <person name="Selbmann L."/>
        </authorList>
    </citation>
    <scope>NUCLEOTIDE SEQUENCE</scope>
    <source>
        <strain evidence="5">CCFEE 5485</strain>
    </source>
</reference>
<feature type="compositionally biased region" description="Low complexity" evidence="3">
    <location>
        <begin position="32"/>
        <end position="42"/>
    </location>
</feature>
<evidence type="ECO:0000256" key="1">
    <source>
        <dbReference type="ARBA" id="ARBA00008356"/>
    </source>
</evidence>
<dbReference type="AlphaFoldDB" id="A0AAE0WVQ1"/>
<protein>
    <recommendedName>
        <fullName evidence="4">DNA replication factor Cdt1 C-terminal domain-containing protein</fullName>
    </recommendedName>
</protein>
<feature type="domain" description="DNA replication factor Cdt1 C-terminal" evidence="4">
    <location>
        <begin position="365"/>
        <end position="460"/>
    </location>
</feature>
<evidence type="ECO:0000313" key="6">
    <source>
        <dbReference type="Proteomes" id="UP001274830"/>
    </source>
</evidence>
<dbReference type="Gene3D" id="1.10.10.1420">
    <property type="entry name" value="DNA replication factor Cdt1, C-terminal WH domain"/>
    <property type="match status" value="1"/>
</dbReference>
<dbReference type="Pfam" id="PF16679">
    <property type="entry name" value="CDT1_C"/>
    <property type="match status" value="1"/>
</dbReference>
<dbReference type="InterPro" id="IPR032054">
    <property type="entry name" value="Cdt1_C"/>
</dbReference>
<evidence type="ECO:0000313" key="5">
    <source>
        <dbReference type="EMBL" id="KAK3679061.1"/>
    </source>
</evidence>
<proteinExistence type="inferred from homology"/>
<accession>A0AAE0WVQ1</accession>
<sequence>MAPTRKRKHDASDSQQTSKHASTPSIADFGTVSKSSVPVSSSKKLKTSQNPGGLSILSEPATTASTKCAKRKRSSEPAADGLLVSQVTDVSSEGISKQFAMSPGSPRTKRAKKIFPPSPAETPSKKAAALFDKLKIQPISFSLGHDSAGIDTPPDTPEEQKLVHQQDWPAELQDLCDLHAAFLTALSLYYAHNGTSSPVGVRSLLDMISKNWKKRSVNLLDMQRLLAIGHAGRAEFTLEDYSRAGICMNRAQARGRGLQRAASYVDEDDLNMRFQEALQAAWHRRHQVAEKEDDSPSTFLAQLPIIEIVANGSVENASSLFARGQQRLADIKAAQAGANATSESQTGSIMAEHRTTKAVQSRGTSLLDRVLARQASTASMPAGPTKAQLERKAALHRIEDIARALSLLVSVKPRATVSMHAAVQQLQQSLRNPISREEVERCLELMTKEITPGFVNVITTGSVKGVVVIRAARLDVAEIRVRVAQAVA</sequence>
<evidence type="ECO:0000256" key="3">
    <source>
        <dbReference type="SAM" id="MobiDB-lite"/>
    </source>
</evidence>